<proteinExistence type="predicted"/>
<evidence type="ECO:0000313" key="2">
    <source>
        <dbReference type="Proteomes" id="UP001176961"/>
    </source>
</evidence>
<comment type="caution">
    <text evidence="1">The sequence shown here is derived from an EMBL/GenBank/DDBJ whole genome shotgun (WGS) entry which is preliminary data.</text>
</comment>
<reference evidence="1" key="1">
    <citation type="submission" date="2023-07" db="EMBL/GenBank/DDBJ databases">
        <authorList>
            <consortium name="CYATHOMIX"/>
        </authorList>
    </citation>
    <scope>NUCLEOTIDE SEQUENCE</scope>
    <source>
        <strain evidence="1">N/A</strain>
    </source>
</reference>
<dbReference type="AlphaFoldDB" id="A0AA36MAU5"/>
<keyword evidence="2" id="KW-1185">Reference proteome</keyword>
<dbReference type="EMBL" id="CATQJL010000316">
    <property type="protein sequence ID" value="CAJ0605989.1"/>
    <property type="molecule type" value="Genomic_DNA"/>
</dbReference>
<sequence>MRRDRWLMHRFKRCIFYEKVIQGIRCDSKTENESSKFHLKVSYAREKFFQIAKMFGYIGTSNYDNYGRSELTSAWDEIDSMEALEREGIRVSYSLTCELCKKIDKNR</sequence>
<gene>
    <name evidence="1" type="ORF">CYNAS_LOCUS17972</name>
</gene>
<dbReference type="Proteomes" id="UP001176961">
    <property type="component" value="Unassembled WGS sequence"/>
</dbReference>
<accession>A0AA36MAU5</accession>
<organism evidence="1 2">
    <name type="scientific">Cylicocyclus nassatus</name>
    <name type="common">Nematode worm</name>
    <dbReference type="NCBI Taxonomy" id="53992"/>
    <lineage>
        <taxon>Eukaryota</taxon>
        <taxon>Metazoa</taxon>
        <taxon>Ecdysozoa</taxon>
        <taxon>Nematoda</taxon>
        <taxon>Chromadorea</taxon>
        <taxon>Rhabditida</taxon>
        <taxon>Rhabditina</taxon>
        <taxon>Rhabditomorpha</taxon>
        <taxon>Strongyloidea</taxon>
        <taxon>Strongylidae</taxon>
        <taxon>Cylicocyclus</taxon>
    </lineage>
</organism>
<protein>
    <submittedName>
        <fullName evidence="1">Uncharacterized protein</fullName>
    </submittedName>
</protein>
<evidence type="ECO:0000313" key="1">
    <source>
        <dbReference type="EMBL" id="CAJ0605989.1"/>
    </source>
</evidence>
<name>A0AA36MAU5_CYLNA</name>